<gene>
    <name evidence="2" type="ORF">J2X21_002975</name>
</gene>
<evidence type="ECO:0000313" key="2">
    <source>
        <dbReference type="EMBL" id="MDR7333833.1"/>
    </source>
</evidence>
<dbReference type="Proteomes" id="UP001180825">
    <property type="component" value="Unassembled WGS sequence"/>
</dbReference>
<dbReference type="Pfam" id="PF12773">
    <property type="entry name" value="DZR"/>
    <property type="match status" value="1"/>
</dbReference>
<sequence length="193" mass="20293">MSLTNYRDVSTSMSDVSAGFQFEFYCEKCGETSRSAFRPYRKGQITGWLSRFAFMFHDLSKASRATGAFAEAGGSGAKAEALEEARALAAALYERCTGCRKWVGRECWDGNAGSCRDCATKAAANSGGGYGSQGGYGAASGGAACPNCQTASQGGRFCHECGFDMASTHKSCPACGITLPRSARFCTDCGHGF</sequence>
<keyword evidence="2" id="KW-0689">Ribosomal protein</keyword>
<organism evidence="2 3">
    <name type="scientific">Roseateles asaccharophilus</name>
    <dbReference type="NCBI Taxonomy" id="582607"/>
    <lineage>
        <taxon>Bacteria</taxon>
        <taxon>Pseudomonadati</taxon>
        <taxon>Pseudomonadota</taxon>
        <taxon>Betaproteobacteria</taxon>
        <taxon>Burkholderiales</taxon>
        <taxon>Sphaerotilaceae</taxon>
        <taxon>Roseateles</taxon>
    </lineage>
</organism>
<dbReference type="InterPro" id="IPR025874">
    <property type="entry name" value="DZR"/>
</dbReference>
<name>A0ABU2A9F5_9BURK</name>
<protein>
    <submittedName>
        <fullName evidence="2">Ribosomal protein L32</fullName>
    </submittedName>
</protein>
<proteinExistence type="predicted"/>
<dbReference type="EMBL" id="JAVDXV010000005">
    <property type="protein sequence ID" value="MDR7333833.1"/>
    <property type="molecule type" value="Genomic_DNA"/>
</dbReference>
<keyword evidence="2" id="KW-0687">Ribonucleoprotein</keyword>
<evidence type="ECO:0000313" key="3">
    <source>
        <dbReference type="Proteomes" id="UP001180825"/>
    </source>
</evidence>
<dbReference type="GO" id="GO:0005840">
    <property type="term" value="C:ribosome"/>
    <property type="evidence" value="ECO:0007669"/>
    <property type="project" value="UniProtKB-KW"/>
</dbReference>
<dbReference type="RefSeq" id="WP_310329931.1">
    <property type="nucleotide sequence ID" value="NZ_JAVDXV010000005.1"/>
</dbReference>
<feature type="domain" description="DZANK-type" evidence="1">
    <location>
        <begin position="145"/>
        <end position="190"/>
    </location>
</feature>
<evidence type="ECO:0000259" key="1">
    <source>
        <dbReference type="Pfam" id="PF12773"/>
    </source>
</evidence>
<keyword evidence="3" id="KW-1185">Reference proteome</keyword>
<comment type="caution">
    <text evidence="2">The sequence shown here is derived from an EMBL/GenBank/DDBJ whole genome shotgun (WGS) entry which is preliminary data.</text>
</comment>
<reference evidence="2 3" key="1">
    <citation type="submission" date="2023-07" db="EMBL/GenBank/DDBJ databases">
        <title>Sorghum-associated microbial communities from plants grown in Nebraska, USA.</title>
        <authorList>
            <person name="Schachtman D."/>
        </authorList>
    </citation>
    <scope>NUCLEOTIDE SEQUENCE [LARGE SCALE GENOMIC DNA]</scope>
    <source>
        <strain evidence="2 3">BE316</strain>
    </source>
</reference>
<accession>A0ABU2A9F5</accession>